<dbReference type="AlphaFoldDB" id="A0A8J6NZ29"/>
<feature type="repeat" description="TPR" evidence="11">
    <location>
        <begin position="486"/>
        <end position="519"/>
    </location>
</feature>
<dbReference type="Pfam" id="PF01435">
    <property type="entry name" value="Peptidase_M48"/>
    <property type="match status" value="1"/>
</dbReference>
<keyword evidence="7" id="KW-0862">Zinc</keyword>
<comment type="caution">
    <text evidence="14">The sequence shown here is derived from an EMBL/GenBank/DDBJ whole genome shotgun (WGS) entry which is preliminary data.</text>
</comment>
<evidence type="ECO:0000256" key="3">
    <source>
        <dbReference type="ARBA" id="ARBA00022670"/>
    </source>
</evidence>
<evidence type="ECO:0000256" key="9">
    <source>
        <dbReference type="ARBA" id="ARBA00023049"/>
    </source>
</evidence>
<dbReference type="SUPFAM" id="SSF48452">
    <property type="entry name" value="TPR-like"/>
    <property type="match status" value="1"/>
</dbReference>
<feature type="transmembrane region" description="Helical" evidence="12">
    <location>
        <begin position="32"/>
        <end position="50"/>
    </location>
</feature>
<keyword evidence="8 12" id="KW-1133">Transmembrane helix</keyword>
<feature type="transmembrane region" description="Helical" evidence="12">
    <location>
        <begin position="71"/>
        <end position="91"/>
    </location>
</feature>
<dbReference type="PROSITE" id="PS50005">
    <property type="entry name" value="TPR"/>
    <property type="match status" value="1"/>
</dbReference>
<dbReference type="Pfam" id="PF13414">
    <property type="entry name" value="TPR_11"/>
    <property type="match status" value="1"/>
</dbReference>
<dbReference type="InterPro" id="IPR019734">
    <property type="entry name" value="TPR_rpt"/>
</dbReference>
<dbReference type="GO" id="GO:0046872">
    <property type="term" value="F:metal ion binding"/>
    <property type="evidence" value="ECO:0007669"/>
    <property type="project" value="UniProtKB-KW"/>
</dbReference>
<feature type="transmembrane region" description="Helical" evidence="12">
    <location>
        <begin position="296"/>
        <end position="324"/>
    </location>
</feature>
<keyword evidence="11" id="KW-0802">TPR repeat</keyword>
<evidence type="ECO:0000256" key="1">
    <source>
        <dbReference type="ARBA" id="ARBA00001947"/>
    </source>
</evidence>
<evidence type="ECO:0000259" key="13">
    <source>
        <dbReference type="Pfam" id="PF01435"/>
    </source>
</evidence>
<keyword evidence="6" id="KW-0378">Hydrolase</keyword>
<dbReference type="EMBL" id="JACNJH010000219">
    <property type="protein sequence ID" value="MBC8362778.1"/>
    <property type="molecule type" value="Genomic_DNA"/>
</dbReference>
<evidence type="ECO:0000256" key="12">
    <source>
        <dbReference type="SAM" id="Phobius"/>
    </source>
</evidence>
<feature type="transmembrane region" description="Helical" evidence="12">
    <location>
        <begin position="150"/>
        <end position="171"/>
    </location>
</feature>
<dbReference type="InterPro" id="IPR001915">
    <property type="entry name" value="Peptidase_M48"/>
</dbReference>
<keyword evidence="4 12" id="KW-0812">Transmembrane</keyword>
<evidence type="ECO:0000313" key="14">
    <source>
        <dbReference type="EMBL" id="MBC8362778.1"/>
    </source>
</evidence>
<dbReference type="CDD" id="cd07345">
    <property type="entry name" value="M48A_Ste24p-like"/>
    <property type="match status" value="1"/>
</dbReference>
<gene>
    <name evidence="14" type="ORF">H8E23_15445</name>
</gene>
<keyword evidence="9 14" id="KW-0482">Metalloprotease</keyword>
<dbReference type="SMART" id="SM00028">
    <property type="entry name" value="TPR"/>
    <property type="match status" value="2"/>
</dbReference>
<keyword evidence="3" id="KW-0645">Protease</keyword>
<feature type="transmembrane region" description="Helical" evidence="12">
    <location>
        <begin position="191"/>
        <end position="208"/>
    </location>
</feature>
<feature type="transmembrane region" description="Helical" evidence="12">
    <location>
        <begin position="440"/>
        <end position="457"/>
    </location>
</feature>
<dbReference type="Proteomes" id="UP000603434">
    <property type="component" value="Unassembled WGS sequence"/>
</dbReference>
<organism evidence="14 15">
    <name type="scientific">Candidatus Desulfatibia profunda</name>
    <dbReference type="NCBI Taxonomy" id="2841695"/>
    <lineage>
        <taxon>Bacteria</taxon>
        <taxon>Pseudomonadati</taxon>
        <taxon>Thermodesulfobacteriota</taxon>
        <taxon>Desulfobacteria</taxon>
        <taxon>Desulfobacterales</taxon>
        <taxon>Desulfobacterales incertae sedis</taxon>
        <taxon>Candidatus Desulfatibia</taxon>
    </lineage>
</organism>
<feature type="transmembrane region" description="Helical" evidence="12">
    <location>
        <begin position="344"/>
        <end position="362"/>
    </location>
</feature>
<feature type="transmembrane region" description="Helical" evidence="12">
    <location>
        <begin position="111"/>
        <end position="129"/>
    </location>
</feature>
<proteinExistence type="predicted"/>
<name>A0A8J6NZ29_9BACT</name>
<accession>A0A8J6NZ29</accession>
<dbReference type="PANTHER" id="PTHR43221:SF2">
    <property type="entry name" value="PROTEASE HTPX HOMOLOG"/>
    <property type="match status" value="1"/>
</dbReference>
<evidence type="ECO:0000256" key="4">
    <source>
        <dbReference type="ARBA" id="ARBA00022692"/>
    </source>
</evidence>
<sequence length="624" mass="72197">MFSNFIYFIIVLLIYSTYQPSENTNFTALETLFLFVSLIIVFAGVTWVQFHRIEKQIATESFAKLDHKFHAALTRQSVMAIVLFSLDIYGLNLVSFTLNLPFLSMIPTLRALLFLGLFVFYLAIVWAFAHAPYQRLYTTDLSKESYIRSNISFSVPVLLPWLLLSGIADIINALPFQLPKRLLATTEGQVLYFMFFLMAIAMIGPLMIQKFWRCKPLETGYVRERIENVCRRADLEYANILYWPIFGGRMITAGVMGLVKKFRYILVTGAFIRFLEPEEIDAVIAHEIGHIKKKHLWFYLVFFVGYMLISYATFDLLVYAVLYAEPLYRFISRPGLNQTTVTSTIFSLAIIVIFLIYFRFIFGYFMRNFERQADTYVYALFDSAGPLISTLEKIVLTSGQPADRPNWHHYSIKKRIDYLKQCEADKTWISRHDWKIKKSIAVYLAGILFIGAMGYHLNYSEAGKRLNTHFFETIIQREIEKTPENSDLYSILGDLYYSNRNYAQTIEAYERAIRLKPDNPKALNNLAWLLATCEDKRFLDPGRALDLAQKAAELEKAPHILDTLAESYYVNGMYAAAVATEMQALDLVTMNRSYYKKQLKKFTDAANKARPMTAAIRYRPSLRS</sequence>
<dbReference type="GO" id="GO:0006508">
    <property type="term" value="P:proteolysis"/>
    <property type="evidence" value="ECO:0007669"/>
    <property type="project" value="UniProtKB-KW"/>
</dbReference>
<dbReference type="Gene3D" id="3.30.2010.10">
    <property type="entry name" value="Metalloproteases ('zincins'), catalytic domain"/>
    <property type="match status" value="1"/>
</dbReference>
<dbReference type="InterPro" id="IPR050083">
    <property type="entry name" value="HtpX_protease"/>
</dbReference>
<dbReference type="PANTHER" id="PTHR43221">
    <property type="entry name" value="PROTEASE HTPX"/>
    <property type="match status" value="1"/>
</dbReference>
<evidence type="ECO:0000256" key="6">
    <source>
        <dbReference type="ARBA" id="ARBA00022801"/>
    </source>
</evidence>
<evidence type="ECO:0000256" key="2">
    <source>
        <dbReference type="ARBA" id="ARBA00022475"/>
    </source>
</evidence>
<evidence type="ECO:0000313" key="15">
    <source>
        <dbReference type="Proteomes" id="UP000603434"/>
    </source>
</evidence>
<comment type="cofactor">
    <cofactor evidence="1">
        <name>Zn(2+)</name>
        <dbReference type="ChEBI" id="CHEBI:29105"/>
    </cofactor>
</comment>
<keyword evidence="2" id="KW-1003">Cell membrane</keyword>
<dbReference type="PROSITE" id="PS50293">
    <property type="entry name" value="TPR_REGION"/>
    <property type="match status" value="1"/>
</dbReference>
<evidence type="ECO:0000256" key="8">
    <source>
        <dbReference type="ARBA" id="ARBA00022989"/>
    </source>
</evidence>
<feature type="domain" description="Peptidase M48" evidence="13">
    <location>
        <begin position="216"/>
        <end position="420"/>
    </location>
</feature>
<dbReference type="InterPro" id="IPR011990">
    <property type="entry name" value="TPR-like_helical_dom_sf"/>
</dbReference>
<keyword evidence="5" id="KW-0479">Metal-binding</keyword>
<evidence type="ECO:0000256" key="5">
    <source>
        <dbReference type="ARBA" id="ARBA00022723"/>
    </source>
</evidence>
<evidence type="ECO:0000256" key="11">
    <source>
        <dbReference type="PROSITE-ProRule" id="PRU00339"/>
    </source>
</evidence>
<dbReference type="GO" id="GO:0004222">
    <property type="term" value="F:metalloendopeptidase activity"/>
    <property type="evidence" value="ECO:0007669"/>
    <property type="project" value="InterPro"/>
</dbReference>
<keyword evidence="10 12" id="KW-0472">Membrane</keyword>
<evidence type="ECO:0000256" key="7">
    <source>
        <dbReference type="ARBA" id="ARBA00022833"/>
    </source>
</evidence>
<dbReference type="Gene3D" id="1.25.40.10">
    <property type="entry name" value="Tetratricopeptide repeat domain"/>
    <property type="match status" value="1"/>
</dbReference>
<reference evidence="14 15" key="1">
    <citation type="submission" date="2020-08" db="EMBL/GenBank/DDBJ databases">
        <title>Bridging the membrane lipid divide: bacteria of the FCB group superphylum have the potential to synthesize archaeal ether lipids.</title>
        <authorList>
            <person name="Villanueva L."/>
            <person name="Von Meijenfeldt F.A.B."/>
            <person name="Westbye A.B."/>
            <person name="Yadav S."/>
            <person name="Hopmans E.C."/>
            <person name="Dutilh B.E."/>
            <person name="Sinninghe Damste J.S."/>
        </authorList>
    </citation>
    <scope>NUCLEOTIDE SEQUENCE [LARGE SCALE GENOMIC DNA]</scope>
    <source>
        <strain evidence="14">NIOZ-UU30</strain>
    </source>
</reference>
<evidence type="ECO:0000256" key="10">
    <source>
        <dbReference type="ARBA" id="ARBA00023136"/>
    </source>
</evidence>
<protein>
    <submittedName>
        <fullName evidence="14">M48 family metalloprotease</fullName>
    </submittedName>
</protein>